<dbReference type="CDD" id="cd00037">
    <property type="entry name" value="CLECT"/>
    <property type="match status" value="1"/>
</dbReference>
<dbReference type="InterPro" id="IPR016187">
    <property type="entry name" value="CTDL_fold"/>
</dbReference>
<dbReference type="HOGENOM" id="CLU_070181_0_0_1"/>
<dbReference type="AlphaFoldDB" id="T1FEG6"/>
<dbReference type="OrthoDB" id="6067009at2759"/>
<dbReference type="GO" id="GO:0009897">
    <property type="term" value="C:external side of plasma membrane"/>
    <property type="evidence" value="ECO:0000318"/>
    <property type="project" value="GO_Central"/>
</dbReference>
<organism evidence="3 4">
    <name type="scientific">Helobdella robusta</name>
    <name type="common">Californian leech</name>
    <dbReference type="NCBI Taxonomy" id="6412"/>
    <lineage>
        <taxon>Eukaryota</taxon>
        <taxon>Metazoa</taxon>
        <taxon>Spiralia</taxon>
        <taxon>Lophotrochozoa</taxon>
        <taxon>Annelida</taxon>
        <taxon>Clitellata</taxon>
        <taxon>Hirudinea</taxon>
        <taxon>Rhynchobdellida</taxon>
        <taxon>Glossiphoniidae</taxon>
        <taxon>Helobdella</taxon>
    </lineage>
</organism>
<evidence type="ECO:0000313" key="3">
    <source>
        <dbReference type="EnsemblMetazoa" id="HelroP179272"/>
    </source>
</evidence>
<dbReference type="InterPro" id="IPR051004">
    <property type="entry name" value="DC-SIGN_domain-containing"/>
</dbReference>
<dbReference type="EMBL" id="KB097519">
    <property type="protein sequence ID" value="ESN95498.1"/>
    <property type="molecule type" value="Genomic_DNA"/>
</dbReference>
<accession>T1FEG6</accession>
<protein>
    <recommendedName>
        <fullName evidence="1">C-type lectin domain-containing protein</fullName>
    </recommendedName>
</protein>
<feature type="domain" description="C-type lectin" evidence="1">
    <location>
        <begin position="95"/>
        <end position="232"/>
    </location>
</feature>
<dbReference type="CTD" id="20207215"/>
<dbReference type="KEGG" id="hro:HELRODRAFT_179272"/>
<dbReference type="GO" id="GO:0038187">
    <property type="term" value="F:pattern recognition receptor activity"/>
    <property type="evidence" value="ECO:0000318"/>
    <property type="project" value="GO_Central"/>
</dbReference>
<dbReference type="Proteomes" id="UP000015101">
    <property type="component" value="Unassembled WGS sequence"/>
</dbReference>
<evidence type="ECO:0000259" key="1">
    <source>
        <dbReference type="PROSITE" id="PS50041"/>
    </source>
</evidence>
<evidence type="ECO:0000313" key="4">
    <source>
        <dbReference type="Proteomes" id="UP000015101"/>
    </source>
</evidence>
<dbReference type="Gene3D" id="3.10.100.10">
    <property type="entry name" value="Mannose-Binding Protein A, subunit A"/>
    <property type="match status" value="1"/>
</dbReference>
<dbReference type="SUPFAM" id="SSF56436">
    <property type="entry name" value="C-type lectin-like"/>
    <property type="match status" value="1"/>
</dbReference>
<keyword evidence="4" id="KW-1185">Reference proteome</keyword>
<dbReference type="EMBL" id="AMQM01006802">
    <property type="status" value="NOT_ANNOTATED_CDS"/>
    <property type="molecule type" value="Genomic_DNA"/>
</dbReference>
<sequence length="237" mass="27272">MSEEQSMKSNKFASAYSYLITKNQTTSVCFDENMKLTNNKLRGVNYVKLDGSCSCFIRSNVRYNVTINSYASGRKCYVQSHDCPMIFDYVIEYHKCYKMQYKILNWYNGRSLCNNVSNSHPITFDNDVENDVSLQYVKFVTPNYQVCPGSILSTYYTFYTSGIRTYFNGTRTPFLWSPYPGVYKTMQASNAWHVGEPNSLANGIENCVQHFVTGYPGWDDQPCSSPICMLCEYDLTD</sequence>
<dbReference type="InParanoid" id="T1FEG6"/>
<dbReference type="GO" id="GO:0030246">
    <property type="term" value="F:carbohydrate binding"/>
    <property type="evidence" value="ECO:0000318"/>
    <property type="project" value="GO_Central"/>
</dbReference>
<dbReference type="PROSITE" id="PS50041">
    <property type="entry name" value="C_TYPE_LECTIN_2"/>
    <property type="match status" value="1"/>
</dbReference>
<dbReference type="InterPro" id="IPR001304">
    <property type="entry name" value="C-type_lectin-like"/>
</dbReference>
<dbReference type="GO" id="GO:0006955">
    <property type="term" value="P:immune response"/>
    <property type="evidence" value="ECO:0000318"/>
    <property type="project" value="GO_Central"/>
</dbReference>
<reference evidence="4" key="1">
    <citation type="submission" date="2012-12" db="EMBL/GenBank/DDBJ databases">
        <authorList>
            <person name="Hellsten U."/>
            <person name="Grimwood J."/>
            <person name="Chapman J.A."/>
            <person name="Shapiro H."/>
            <person name="Aerts A."/>
            <person name="Otillar R.P."/>
            <person name="Terry A.Y."/>
            <person name="Boore J.L."/>
            <person name="Simakov O."/>
            <person name="Marletaz F."/>
            <person name="Cho S.-J."/>
            <person name="Edsinger-Gonzales E."/>
            <person name="Havlak P."/>
            <person name="Kuo D.-H."/>
            <person name="Larsson T."/>
            <person name="Lv J."/>
            <person name="Arendt D."/>
            <person name="Savage R."/>
            <person name="Osoegawa K."/>
            <person name="de Jong P."/>
            <person name="Lindberg D.R."/>
            <person name="Seaver E.C."/>
            <person name="Weisblat D.A."/>
            <person name="Putnam N.H."/>
            <person name="Grigoriev I.V."/>
            <person name="Rokhsar D.S."/>
        </authorList>
    </citation>
    <scope>NUCLEOTIDE SEQUENCE</scope>
</reference>
<proteinExistence type="predicted"/>
<reference evidence="3" key="3">
    <citation type="submission" date="2015-06" db="UniProtKB">
        <authorList>
            <consortium name="EnsemblMetazoa"/>
        </authorList>
    </citation>
    <scope>IDENTIFICATION</scope>
</reference>
<gene>
    <name evidence="3" type="primary">20207215</name>
    <name evidence="2" type="ORF">HELRODRAFT_179272</name>
</gene>
<name>T1FEG6_HELRO</name>
<dbReference type="PANTHER" id="PTHR22802:SF379">
    <property type="entry name" value="CHONDROITIN SULFATE PROTEOGLYCAN 2 ISOFORM X1"/>
    <property type="match status" value="1"/>
</dbReference>
<dbReference type="InterPro" id="IPR016186">
    <property type="entry name" value="C-type_lectin-like/link_sf"/>
</dbReference>
<dbReference type="RefSeq" id="XP_009026368.1">
    <property type="nucleotide sequence ID" value="XM_009028120.1"/>
</dbReference>
<dbReference type="GeneID" id="20207215"/>
<dbReference type="EnsemblMetazoa" id="HelroT179272">
    <property type="protein sequence ID" value="HelroP179272"/>
    <property type="gene ID" value="HelroG179272"/>
</dbReference>
<dbReference type="PANTHER" id="PTHR22802">
    <property type="entry name" value="C-TYPE LECTIN SUPERFAMILY MEMBER"/>
    <property type="match status" value="1"/>
</dbReference>
<reference evidence="2 4" key="2">
    <citation type="journal article" date="2013" name="Nature">
        <title>Insights into bilaterian evolution from three spiralian genomes.</title>
        <authorList>
            <person name="Simakov O."/>
            <person name="Marletaz F."/>
            <person name="Cho S.J."/>
            <person name="Edsinger-Gonzales E."/>
            <person name="Havlak P."/>
            <person name="Hellsten U."/>
            <person name="Kuo D.H."/>
            <person name="Larsson T."/>
            <person name="Lv J."/>
            <person name="Arendt D."/>
            <person name="Savage R."/>
            <person name="Osoegawa K."/>
            <person name="de Jong P."/>
            <person name="Grimwood J."/>
            <person name="Chapman J.A."/>
            <person name="Shapiro H."/>
            <person name="Aerts A."/>
            <person name="Otillar R.P."/>
            <person name="Terry A.Y."/>
            <person name="Boore J.L."/>
            <person name="Grigoriev I.V."/>
            <person name="Lindberg D.R."/>
            <person name="Seaver E.C."/>
            <person name="Weisblat D.A."/>
            <person name="Putnam N.H."/>
            <person name="Rokhsar D.S."/>
        </authorList>
    </citation>
    <scope>NUCLEOTIDE SEQUENCE</scope>
</reference>
<evidence type="ECO:0000313" key="2">
    <source>
        <dbReference type="EMBL" id="ESN95498.1"/>
    </source>
</evidence>